<dbReference type="AlphaFoldDB" id="A0A6A7VJ49"/>
<dbReference type="InterPro" id="IPR000836">
    <property type="entry name" value="PRTase_dom"/>
</dbReference>
<dbReference type="CDD" id="cd06223">
    <property type="entry name" value="PRTases_typeI"/>
    <property type="match status" value="1"/>
</dbReference>
<accession>A0A6A7VJ49</accession>
<dbReference type="EMBL" id="VZAZ01000014">
    <property type="protein sequence ID" value="MQO54836.1"/>
    <property type="molecule type" value="Genomic_DNA"/>
</dbReference>
<gene>
    <name evidence="1" type="ORF">F7D42_03740</name>
</gene>
<protein>
    <submittedName>
        <fullName evidence="1">Phosphoribosyltransferase</fullName>
    </submittedName>
</protein>
<dbReference type="Gene3D" id="3.40.50.2020">
    <property type="match status" value="1"/>
</dbReference>
<reference evidence="1 2" key="1">
    <citation type="submission" date="2019-09" db="EMBL/GenBank/DDBJ databases">
        <title>Distinct polysaccharide growth profiles of human intestinal Prevotella copri isolates.</title>
        <authorList>
            <person name="Fehlner-Peach H."/>
            <person name="Magnabosco C."/>
            <person name="Raghavan V."/>
            <person name="Scher J.U."/>
            <person name="Tett A."/>
            <person name="Cox L.M."/>
            <person name="Gottsegen C."/>
            <person name="Watters A."/>
            <person name="Wiltshire- Gordon J.D."/>
            <person name="Segata N."/>
            <person name="Bonneau R."/>
            <person name="Littman D.R."/>
        </authorList>
    </citation>
    <scope>NUCLEOTIDE SEQUENCE [LARGE SCALE GENOMIC DNA]</scope>
    <source>
        <strain evidence="1 2">BVe41219</strain>
    </source>
</reference>
<evidence type="ECO:0000313" key="2">
    <source>
        <dbReference type="Proteomes" id="UP000358159"/>
    </source>
</evidence>
<comment type="caution">
    <text evidence="1">The sequence shown here is derived from an EMBL/GenBank/DDBJ whole genome shotgun (WGS) entry which is preliminary data.</text>
</comment>
<proteinExistence type="predicted"/>
<keyword evidence="1" id="KW-0808">Transferase</keyword>
<evidence type="ECO:0000313" key="1">
    <source>
        <dbReference type="EMBL" id="MQO54836.1"/>
    </source>
</evidence>
<dbReference type="InterPro" id="IPR029057">
    <property type="entry name" value="PRTase-like"/>
</dbReference>
<dbReference type="GO" id="GO:0016757">
    <property type="term" value="F:glycosyltransferase activity"/>
    <property type="evidence" value="ECO:0007669"/>
    <property type="project" value="UniProtKB-KW"/>
</dbReference>
<dbReference type="RefSeq" id="WP_153094702.1">
    <property type="nucleotide sequence ID" value="NZ_VZAK01000065.1"/>
</dbReference>
<organism evidence="1 2">
    <name type="scientific">Segatella copri</name>
    <dbReference type="NCBI Taxonomy" id="165179"/>
    <lineage>
        <taxon>Bacteria</taxon>
        <taxon>Pseudomonadati</taxon>
        <taxon>Bacteroidota</taxon>
        <taxon>Bacteroidia</taxon>
        <taxon>Bacteroidales</taxon>
        <taxon>Prevotellaceae</taxon>
        <taxon>Segatella</taxon>
    </lineage>
</organism>
<sequence>MTENEPIKTVSDGITFLSTGRYYDGINRWVCHKIKEMDKDAINYAARNMAKLISFRNAVLVPMPGHTGVPTNAMQLARAIASYTGLPVVEAIKGKPRQSNYLAKHAGYPLTEAQMGFFQVEDLPENYVPVIIDNCVDTGTSVKAAYHALGNKGVILIYAISDKLLLSNQDLRLKYHM</sequence>
<dbReference type="Proteomes" id="UP000358159">
    <property type="component" value="Unassembled WGS sequence"/>
</dbReference>
<keyword evidence="1" id="KW-0328">Glycosyltransferase</keyword>
<dbReference type="SUPFAM" id="SSF53271">
    <property type="entry name" value="PRTase-like"/>
    <property type="match status" value="1"/>
</dbReference>
<name>A0A6A7VJ49_9BACT</name>